<dbReference type="Proteomes" id="UP001140172">
    <property type="component" value="Unassembled WGS sequence"/>
</dbReference>
<sequence>MLIDSFELPCFVESRLDGRALEAVVRFTKALTHAGEPVAAAEDAVEASRAVVFLHAYAPLGGNMRNKVLDEIDRQVGRRVGLTIGLNMRGAGRSEGRTSWTGLPEQEDVRSVLDMLQTRRLRLHAARHPAADRRAIVRQIRARGFAEMADAGEGDDVDCVCLPRVENTLLCGYSYGAMISAAIVGPDEYPQLAIDHAHISYPYGVVWALALHRRAWYLQRLADAVAAAAVRHAAAITDGSNPSARQPRTLFVAGTCDSYTAAATYTRWWDQLQTRALQAVAAAHPQMDADDAAQAVGRALAVVRVANADHGWLRREAEVVDAIDAWWR</sequence>
<proteinExistence type="predicted"/>
<evidence type="ECO:0000313" key="1">
    <source>
        <dbReference type="EMBL" id="KAJ2783543.1"/>
    </source>
</evidence>
<accession>A0A9W8HHH8</accession>
<dbReference type="EMBL" id="JANBUM010000140">
    <property type="protein sequence ID" value="KAJ2783543.1"/>
    <property type="molecule type" value="Genomic_DNA"/>
</dbReference>
<dbReference type="AlphaFoldDB" id="A0A9W8HHH8"/>
<protein>
    <recommendedName>
        <fullName evidence="3">Alpha/beta hydrolase family protein</fullName>
    </recommendedName>
</protein>
<evidence type="ECO:0008006" key="3">
    <source>
        <dbReference type="Google" id="ProtNLM"/>
    </source>
</evidence>
<dbReference type="SUPFAM" id="SSF53474">
    <property type="entry name" value="alpha/beta-Hydrolases"/>
    <property type="match status" value="1"/>
</dbReference>
<dbReference type="InterPro" id="IPR029058">
    <property type="entry name" value="AB_hydrolase_fold"/>
</dbReference>
<gene>
    <name evidence="1" type="ORF">GGI15_002548</name>
</gene>
<keyword evidence="2" id="KW-1185">Reference proteome</keyword>
<organism evidence="1 2">
    <name type="scientific">Coemansia interrupta</name>
    <dbReference type="NCBI Taxonomy" id="1126814"/>
    <lineage>
        <taxon>Eukaryota</taxon>
        <taxon>Fungi</taxon>
        <taxon>Fungi incertae sedis</taxon>
        <taxon>Zoopagomycota</taxon>
        <taxon>Kickxellomycotina</taxon>
        <taxon>Kickxellomycetes</taxon>
        <taxon>Kickxellales</taxon>
        <taxon>Kickxellaceae</taxon>
        <taxon>Coemansia</taxon>
    </lineage>
</organism>
<dbReference type="Gene3D" id="3.40.50.1820">
    <property type="entry name" value="alpha/beta hydrolase"/>
    <property type="match status" value="1"/>
</dbReference>
<dbReference type="PANTHER" id="PTHR42103:SF2">
    <property type="entry name" value="AB HYDROLASE-1 DOMAIN-CONTAINING PROTEIN"/>
    <property type="match status" value="1"/>
</dbReference>
<name>A0A9W8HHH8_9FUNG</name>
<comment type="caution">
    <text evidence="1">The sequence shown here is derived from an EMBL/GenBank/DDBJ whole genome shotgun (WGS) entry which is preliminary data.</text>
</comment>
<dbReference type="OrthoDB" id="10260961at2759"/>
<evidence type="ECO:0000313" key="2">
    <source>
        <dbReference type="Proteomes" id="UP001140172"/>
    </source>
</evidence>
<reference evidence="1" key="1">
    <citation type="submission" date="2022-07" db="EMBL/GenBank/DDBJ databases">
        <title>Phylogenomic reconstructions and comparative analyses of Kickxellomycotina fungi.</title>
        <authorList>
            <person name="Reynolds N.K."/>
            <person name="Stajich J.E."/>
            <person name="Barry K."/>
            <person name="Grigoriev I.V."/>
            <person name="Crous P."/>
            <person name="Smith M.E."/>
        </authorList>
    </citation>
    <scope>NUCLEOTIDE SEQUENCE</scope>
    <source>
        <strain evidence="1">BCRC 34489</strain>
    </source>
</reference>
<dbReference type="PANTHER" id="PTHR42103">
    <property type="entry name" value="ALPHA/BETA-HYDROLASES SUPERFAMILY PROTEIN"/>
    <property type="match status" value="1"/>
</dbReference>